<dbReference type="PANTHER" id="PTHR31780:SF10">
    <property type="entry name" value="LD36051P"/>
    <property type="match status" value="1"/>
</dbReference>
<dbReference type="Pfam" id="PF13945">
    <property type="entry name" value="NST1"/>
    <property type="match status" value="1"/>
</dbReference>
<accession>A0A2U3E4T0</accession>
<feature type="region of interest" description="Disordered" evidence="9">
    <location>
        <begin position="132"/>
        <end position="158"/>
    </location>
</feature>
<feature type="compositionally biased region" description="Low complexity" evidence="9">
    <location>
        <begin position="1133"/>
        <end position="1144"/>
    </location>
</feature>
<gene>
    <name evidence="10" type="ORF">PCL_01170</name>
</gene>
<evidence type="ECO:0000313" key="10">
    <source>
        <dbReference type="EMBL" id="PWI69523.1"/>
    </source>
</evidence>
<feature type="compositionally biased region" description="Pro residues" evidence="9">
    <location>
        <begin position="241"/>
        <end position="251"/>
    </location>
</feature>
<feature type="compositionally biased region" description="Basic residues" evidence="9">
    <location>
        <begin position="731"/>
        <end position="741"/>
    </location>
</feature>
<protein>
    <recommendedName>
        <fullName evidence="4 8">Stress response protein NST1</fullName>
    </recommendedName>
</protein>
<dbReference type="Proteomes" id="UP000245956">
    <property type="component" value="Unassembled WGS sequence"/>
</dbReference>
<evidence type="ECO:0000256" key="3">
    <source>
        <dbReference type="ARBA" id="ARBA00007112"/>
    </source>
</evidence>
<feature type="compositionally biased region" description="Low complexity" evidence="9">
    <location>
        <begin position="928"/>
        <end position="937"/>
    </location>
</feature>
<feature type="compositionally biased region" description="Pro residues" evidence="9">
    <location>
        <begin position="1020"/>
        <end position="1037"/>
    </location>
</feature>
<dbReference type="PANTHER" id="PTHR31780">
    <property type="entry name" value="STRESS RESPONSE PROTEIN NST1-RELATED"/>
    <property type="match status" value="1"/>
</dbReference>
<feature type="compositionally biased region" description="Acidic residues" evidence="9">
    <location>
        <begin position="625"/>
        <end position="652"/>
    </location>
</feature>
<evidence type="ECO:0000256" key="6">
    <source>
        <dbReference type="ARBA" id="ARBA00023016"/>
    </source>
</evidence>
<comment type="function">
    <text evidence="1 8">May act as a negative regulator of salt tolerance.</text>
</comment>
<feature type="compositionally biased region" description="Basic residues" evidence="9">
    <location>
        <begin position="332"/>
        <end position="343"/>
    </location>
</feature>
<feature type="region of interest" description="Disordered" evidence="9">
    <location>
        <begin position="1114"/>
        <end position="1160"/>
    </location>
</feature>
<feature type="region of interest" description="Disordered" evidence="9">
    <location>
        <begin position="594"/>
        <end position="668"/>
    </location>
</feature>
<feature type="compositionally biased region" description="Basic and acidic residues" evidence="9">
    <location>
        <begin position="749"/>
        <end position="896"/>
    </location>
</feature>
<keyword evidence="7 8" id="KW-0175">Coiled coil</keyword>
<dbReference type="GO" id="GO:0005737">
    <property type="term" value="C:cytoplasm"/>
    <property type="evidence" value="ECO:0007669"/>
    <property type="project" value="UniProtKB-SubCell"/>
</dbReference>
<sequence length="1454" mass="158996">MSMHEFAVIRQRTAPTIDAIFRRLGKSQRDRLPLVQHNDADNPPASDDAGTSVNPRLPLPSANPTAAKAGLGWAGLACGGQQHTAKRLSIWDDHCTWPLEPPSISLARSTPTPNTICIHPYIPHQPHASLALRRPRPRNPSRPAASTSAPACARPLEADTLRPADTLVHSSLSRAPVPESRHPPRALLMTPAAPTPASPRNSTSKYTNKDGSKFITVPKGASPSDSSLPSTPTRANHHPSAPSPPPPPPPVDAAAPAVNRKKQKRRQKAAAKAAAEQAANGHPNPAPPAHHSSDAPAADEQDTVPSEDEVDYAAPADSSYPTTNGNIAPAGKSKKNKKKKKKQNAAESPLPTALEPRHSQPVATRGPGMSRDKIWSTSNHEERERIKEFWLGLGEDERKSLVKVEKDAVLKKMKEQQKHTCSCTVCGRKRTAIEEELEGLYDAYYLELEQFANQGEGPPLMASTTHDFPLQASRRLPSGYAAQQPPSRGRIVEHVGDDDEDELEEVYSEDEVEDDEYSDDEPPEEYHNTHERDVADFLTFGNSLQVKGTQLLETLLSAYGNMDLGGILTVADDLLKNDGKRFIEMMEQLAERRMAREEDAREHFSRAYGHPNGSYSNPHSHPPPEEDEYEDEEDEEDDYEDSQDEEYEDEEVYSNPSEMPPTFHTECCCQDPMTEEQRMEEGRRMFQIFAARMFEQRVLSAYKEKVAKERQQKLLEELEEESRQVEDQKAKKAKNAQKKKDKAAQKKQALAEEKARKEAEKAAEEAARLEAEQKKLAEQKQKAEERRKQKEAQRKAEEDARLKKEAERQRRIHEQREKQAEQERKAREAKDREKRLKEEQRLKDKEAREQREREAQERKEKQDRDKREKEARAAKAQREAQEATEAKEKARDEKAHKPQSTKRGQQHAAPVPAALPQLPTNPTSFASPKIPVATPAIPKAPTPIRPRTLSQQAEPAPQNSAATQAAPGPSQNQSPHSLTPVHASPGPIGQERKASGGSAIAMQHSAQPMSPQSSQSRPPSHTPPFQVPPMGMQPPPGLAHQRPPGFSSPMGHEPMFPLPYRSSPNMMGPPPGINGPAGRGFPPMTAPPPGFPLGANDQYSMGHGFPMPKDVPPPTHTRHGSTGYDGMAPPSQPIGRPAPIGRPGSVNHGLAQDEDEDAKQHLGSRALLGDDEPLPSSEINLGSMRHQLPGLRGFASNSFVDSGFPIAHSPWGPPSGAAQPFPPPGFGNTTWGSPTVPHGFNVGSPAGLGAIRPAQSRHAALRLMLCQACQALSSTSSADGDGFVDVGTLKSQIESQSGDASIMEQELLNLCDTEGNSSNGGGTFDTRRDTGGHGKHAIRWVPDLNDGLNAPHRAVGAPGEIGSPLSDSPTKRSNLLERIGIVPPNAQPARPLNRTSASVDLRREALAATSRQNGVGGTKTNNDRGSGKVDTWEGFYEPARGAGSGSPRRWRSNY</sequence>
<feature type="region of interest" description="Disordered" evidence="9">
    <location>
        <begin position="718"/>
        <end position="1052"/>
    </location>
</feature>
<comment type="subcellular location">
    <subcellularLocation>
        <location evidence="2 8">Cytoplasm</location>
    </subcellularLocation>
</comment>
<feature type="compositionally biased region" description="Low complexity" evidence="9">
    <location>
        <begin position="1003"/>
        <end position="1019"/>
    </location>
</feature>
<feature type="compositionally biased region" description="Low complexity" evidence="9">
    <location>
        <begin position="270"/>
        <end position="283"/>
    </location>
</feature>
<dbReference type="EMBL" id="LCWV01000012">
    <property type="protein sequence ID" value="PWI69523.1"/>
    <property type="molecule type" value="Genomic_DNA"/>
</dbReference>
<feature type="compositionally biased region" description="Basic residues" evidence="9">
    <location>
        <begin position="259"/>
        <end position="269"/>
    </location>
</feature>
<proteinExistence type="inferred from homology"/>
<feature type="compositionally biased region" description="Low complexity" evidence="9">
    <location>
        <begin position="906"/>
        <end position="918"/>
    </location>
</feature>
<evidence type="ECO:0000313" key="11">
    <source>
        <dbReference type="Proteomes" id="UP000245956"/>
    </source>
</evidence>
<comment type="caution">
    <text evidence="10">The sequence shown here is derived from an EMBL/GenBank/DDBJ whole genome shotgun (WGS) entry which is preliminary data.</text>
</comment>
<evidence type="ECO:0000256" key="2">
    <source>
        <dbReference type="ARBA" id="ARBA00004496"/>
    </source>
</evidence>
<evidence type="ECO:0000256" key="1">
    <source>
        <dbReference type="ARBA" id="ARBA00002545"/>
    </source>
</evidence>
<feature type="compositionally biased region" description="Basic and acidic residues" evidence="9">
    <location>
        <begin position="718"/>
        <end position="730"/>
    </location>
</feature>
<evidence type="ECO:0000256" key="9">
    <source>
        <dbReference type="SAM" id="MobiDB-lite"/>
    </source>
</evidence>
<feature type="compositionally biased region" description="Basic and acidic residues" evidence="9">
    <location>
        <begin position="1421"/>
        <end position="1431"/>
    </location>
</feature>
<feature type="compositionally biased region" description="Acidic residues" evidence="9">
    <location>
        <begin position="496"/>
        <end position="523"/>
    </location>
</feature>
<feature type="region of interest" description="Disordered" evidence="9">
    <location>
        <begin position="35"/>
        <end position="55"/>
    </location>
</feature>
<name>A0A2U3E4T0_PURLI</name>
<keyword evidence="6 8" id="KW-0346">Stress response</keyword>
<feature type="compositionally biased region" description="Acidic residues" evidence="9">
    <location>
        <begin position="297"/>
        <end position="311"/>
    </location>
</feature>
<feature type="region of interest" description="Disordered" evidence="9">
    <location>
        <begin position="171"/>
        <end position="381"/>
    </location>
</feature>
<feature type="compositionally biased region" description="Low complexity" evidence="9">
    <location>
        <begin position="222"/>
        <end position="233"/>
    </location>
</feature>
<dbReference type="InterPro" id="IPR051195">
    <property type="entry name" value="Fungal_stress_NST1"/>
</dbReference>
<evidence type="ECO:0000256" key="8">
    <source>
        <dbReference type="RuleBase" id="RU049441"/>
    </source>
</evidence>
<feature type="compositionally biased region" description="Low complexity" evidence="9">
    <location>
        <begin position="141"/>
        <end position="155"/>
    </location>
</feature>
<dbReference type="InterPro" id="IPR025279">
    <property type="entry name" value="NST1"/>
</dbReference>
<comment type="similarity">
    <text evidence="3 8">Belongs to the NST1 family.</text>
</comment>
<feature type="compositionally biased region" description="Basic and acidic residues" evidence="9">
    <location>
        <begin position="594"/>
        <end position="605"/>
    </location>
</feature>
<keyword evidence="5 8" id="KW-0963">Cytoplasm</keyword>
<feature type="compositionally biased region" description="Polar residues" evidence="9">
    <location>
        <begin position="1409"/>
        <end position="1420"/>
    </location>
</feature>
<feature type="region of interest" description="Disordered" evidence="9">
    <location>
        <begin position="479"/>
        <end position="527"/>
    </location>
</feature>
<reference evidence="10 11" key="1">
    <citation type="journal article" date="2016" name="Front. Microbiol.">
        <title>Genome and transcriptome sequences reveal the specific parasitism of the nematophagous Purpureocillium lilacinum 36-1.</title>
        <authorList>
            <person name="Xie J."/>
            <person name="Li S."/>
            <person name="Mo C."/>
            <person name="Xiao X."/>
            <person name="Peng D."/>
            <person name="Wang G."/>
            <person name="Xiao Y."/>
        </authorList>
    </citation>
    <scope>NUCLEOTIDE SEQUENCE [LARGE SCALE GENOMIC DNA]</scope>
    <source>
        <strain evidence="10 11">36-1</strain>
    </source>
</reference>
<feature type="compositionally biased region" description="Basic and acidic residues" evidence="9">
    <location>
        <begin position="370"/>
        <end position="381"/>
    </location>
</feature>
<evidence type="ECO:0000256" key="7">
    <source>
        <dbReference type="ARBA" id="ARBA00023054"/>
    </source>
</evidence>
<evidence type="ECO:0000256" key="5">
    <source>
        <dbReference type="ARBA" id="ARBA00022490"/>
    </source>
</evidence>
<organism evidence="10 11">
    <name type="scientific">Purpureocillium lilacinum</name>
    <name type="common">Paecilomyces lilacinus</name>
    <dbReference type="NCBI Taxonomy" id="33203"/>
    <lineage>
        <taxon>Eukaryota</taxon>
        <taxon>Fungi</taxon>
        <taxon>Dikarya</taxon>
        <taxon>Ascomycota</taxon>
        <taxon>Pezizomycotina</taxon>
        <taxon>Sordariomycetes</taxon>
        <taxon>Hypocreomycetidae</taxon>
        <taxon>Hypocreales</taxon>
        <taxon>Ophiocordycipitaceae</taxon>
        <taxon>Purpureocillium</taxon>
    </lineage>
</organism>
<feature type="compositionally biased region" description="Polar residues" evidence="9">
    <location>
        <begin position="949"/>
        <end position="977"/>
    </location>
</feature>
<evidence type="ECO:0000256" key="4">
    <source>
        <dbReference type="ARBA" id="ARBA00020733"/>
    </source>
</evidence>
<feature type="region of interest" description="Disordered" evidence="9">
    <location>
        <begin position="1407"/>
        <end position="1454"/>
    </location>
</feature>